<dbReference type="EMBL" id="BSSA01000062">
    <property type="protein sequence ID" value="GLW75424.1"/>
    <property type="molecule type" value="Genomic_DNA"/>
</dbReference>
<feature type="coiled-coil region" evidence="1">
    <location>
        <begin position="165"/>
        <end position="192"/>
    </location>
</feature>
<gene>
    <name evidence="3" type="ORF">Kpho02_77210</name>
</gene>
<organism evidence="3 4">
    <name type="scientific">Kitasatospora phosalacinea</name>
    <dbReference type="NCBI Taxonomy" id="2065"/>
    <lineage>
        <taxon>Bacteria</taxon>
        <taxon>Bacillati</taxon>
        <taxon>Actinomycetota</taxon>
        <taxon>Actinomycetes</taxon>
        <taxon>Kitasatosporales</taxon>
        <taxon>Streptomycetaceae</taxon>
        <taxon>Kitasatospora</taxon>
    </lineage>
</organism>
<comment type="caution">
    <text evidence="3">The sequence shown here is derived from an EMBL/GenBank/DDBJ whole genome shotgun (WGS) entry which is preliminary data.</text>
</comment>
<dbReference type="RefSeq" id="WP_285740948.1">
    <property type="nucleotide sequence ID" value="NZ_BSSA01000062.1"/>
</dbReference>
<name>A0A9W6V4E5_9ACTN</name>
<dbReference type="InterPro" id="IPR011047">
    <property type="entry name" value="Quinoprotein_ADH-like_sf"/>
</dbReference>
<feature type="compositionally biased region" description="Low complexity" evidence="2">
    <location>
        <begin position="41"/>
        <end position="55"/>
    </location>
</feature>
<protein>
    <submittedName>
        <fullName evidence="3">Uncharacterized protein</fullName>
    </submittedName>
</protein>
<reference evidence="3" key="1">
    <citation type="submission" date="2023-02" db="EMBL/GenBank/DDBJ databases">
        <title>Kitasatospora phosalacinea NBRC 14627.</title>
        <authorList>
            <person name="Ichikawa N."/>
            <person name="Sato H."/>
            <person name="Tonouchi N."/>
        </authorList>
    </citation>
    <scope>NUCLEOTIDE SEQUENCE</scope>
    <source>
        <strain evidence="3">NBRC 14627</strain>
    </source>
</reference>
<evidence type="ECO:0000256" key="2">
    <source>
        <dbReference type="SAM" id="MobiDB-lite"/>
    </source>
</evidence>
<dbReference type="Proteomes" id="UP001165041">
    <property type="component" value="Unassembled WGS sequence"/>
</dbReference>
<accession>A0A9W6V4E5</accession>
<evidence type="ECO:0000313" key="3">
    <source>
        <dbReference type="EMBL" id="GLW75424.1"/>
    </source>
</evidence>
<dbReference type="AlphaFoldDB" id="A0A9W6V4E5"/>
<evidence type="ECO:0000313" key="4">
    <source>
        <dbReference type="Proteomes" id="UP001165041"/>
    </source>
</evidence>
<feature type="region of interest" description="Disordered" evidence="2">
    <location>
        <begin position="35"/>
        <end position="72"/>
    </location>
</feature>
<keyword evidence="1" id="KW-0175">Coiled coil</keyword>
<proteinExistence type="predicted"/>
<dbReference type="SUPFAM" id="SSF50998">
    <property type="entry name" value="Quinoprotein alcohol dehydrogenase-like"/>
    <property type="match status" value="1"/>
</dbReference>
<sequence length="620" mass="65586">MEIDRRLLPDNPAVLRPQLADGLEVLGTALTAAGRPEEAAAARAESAALRAHPAEPGSARPVESDDPPPSDHHRWMLAATRAGVTLFTYLAGVDPQAHRPDLAEALEYVTAVPSFDRDGIPDREAVLPLWEELVEADLPAYGPRYAHALAVLSSLQSTAGLSEEAGRTEAERARVEALVAAAEQEREQERRRSRLAPRIPWGTPEEIDEEARRLTAAGDDAALWALALAVPVADGARLARALTDRGLPAEPAARALAERLAAAGRSGPARPAHRELPVVSTSGHGLHFAHGRPVLAVDGLQKNGSWALRTFDLTTGRPKVLHRGGPNEWSSLACPGPGLVVAVRELPGPPHARLLRLDGRSEEQLASGNALNGARVAATADGYVVGLTMMRAVLVGTDGDPPVPVDLGGTGLWRCDRLAVDPTGTRIALVDGRRTVLLDLPDGRVVAAADTEGDVHAVFLGPDLLVTAGSNGGLRRWELHGGRLRQSAAVGTPTLQPLFAVPAWRVVGGWALGRPHFHDAETLDPVPEPPATAALLDVTTAWQSSADGRYVVHGGSGSWPGSRTLLHDLHHPVAWLARPAAAVTAADLPVLAALAARAERRHRPLLRLLHDLAAHRLAPG</sequence>
<evidence type="ECO:0000256" key="1">
    <source>
        <dbReference type="SAM" id="Coils"/>
    </source>
</evidence>